<dbReference type="InterPro" id="IPR036890">
    <property type="entry name" value="HATPase_C_sf"/>
</dbReference>
<keyword evidence="8" id="KW-0472">Membrane</keyword>
<dbReference type="SUPFAM" id="SSF47384">
    <property type="entry name" value="Homodimeric domain of signal transducing histidine kinase"/>
    <property type="match status" value="1"/>
</dbReference>
<reference evidence="12 13" key="1">
    <citation type="submission" date="2019-12" db="EMBL/GenBank/DDBJ databases">
        <title>Comparative genomics gives insights into the taxonomy of the Azoarcus-Aromatoleum group and reveals separate origins of nif in the plant-associated Azoarcus and non-plant-associated Aromatoleum sub-groups.</title>
        <authorList>
            <person name="Lafos M."/>
            <person name="Maluk M."/>
            <person name="Batista M."/>
            <person name="Junghare M."/>
            <person name="Carmona M."/>
            <person name="Faoro H."/>
            <person name="Cruz L.M."/>
            <person name="Battistoni F."/>
            <person name="De Souza E."/>
            <person name="Pedrosa F."/>
            <person name="Chen W.-M."/>
            <person name="Poole P.S."/>
            <person name="Dixon R.A."/>
            <person name="James E.K."/>
        </authorList>
    </citation>
    <scope>NUCLEOTIDE SEQUENCE [LARGE SCALE GENOMIC DNA]</scope>
    <source>
        <strain evidence="12 13">ToN1</strain>
    </source>
</reference>
<dbReference type="SMART" id="SM00448">
    <property type="entry name" value="REC"/>
    <property type="match status" value="2"/>
</dbReference>
<gene>
    <name evidence="12" type="ORF">GPA26_06855</name>
</gene>
<evidence type="ECO:0000256" key="5">
    <source>
        <dbReference type="ARBA" id="ARBA00022679"/>
    </source>
</evidence>
<dbReference type="Gene3D" id="1.10.287.130">
    <property type="match status" value="1"/>
</dbReference>
<feature type="transmembrane region" description="Helical" evidence="8">
    <location>
        <begin position="12"/>
        <end position="33"/>
    </location>
</feature>
<dbReference type="SMART" id="SM00388">
    <property type="entry name" value="HisKA"/>
    <property type="match status" value="1"/>
</dbReference>
<feature type="domain" description="HAMP" evidence="11">
    <location>
        <begin position="307"/>
        <end position="360"/>
    </location>
</feature>
<keyword evidence="5" id="KW-0808">Transferase</keyword>
<keyword evidence="4 7" id="KW-0597">Phosphoprotein</keyword>
<dbReference type="SUPFAM" id="SSF55874">
    <property type="entry name" value="ATPase domain of HSP90 chaperone/DNA topoisomerase II/histidine kinase"/>
    <property type="match status" value="1"/>
</dbReference>
<protein>
    <recommendedName>
        <fullName evidence="3">histidine kinase</fullName>
        <ecNumber evidence="3">2.7.13.3</ecNumber>
    </recommendedName>
</protein>
<dbReference type="PROSITE" id="PS50110">
    <property type="entry name" value="RESPONSE_REGULATORY"/>
    <property type="match status" value="2"/>
</dbReference>
<evidence type="ECO:0000256" key="6">
    <source>
        <dbReference type="ARBA" id="ARBA00022777"/>
    </source>
</evidence>
<dbReference type="Pfam" id="PF02518">
    <property type="entry name" value="HATPase_c"/>
    <property type="match status" value="1"/>
</dbReference>
<dbReference type="InterPro" id="IPR029016">
    <property type="entry name" value="GAF-like_dom_sf"/>
</dbReference>
<sequence length="1103" mass="118866">MTARLPIGLANRLQVVVALTLSPLLLLLTYWSWNDFREAEARARTTAQRIASNTALRIEEHLGGLRQSLLTLAQAGELGNLPFEQCAALLARAHSVLPEFLALSVAAPEGPVRCGSRPLASAITAAGRPYFQRALETREFAVGEFQIGRATGRPSINLAYPLTGDGVAVTAVLIAPMSTAAFAEFVTDTRLPANARLTLIDRTGTVVSRSGEDGERWVGRQLPEAPLIREVLARGEGLADLKGLDGNFRLHAFAPVRSRQEPVFYAIVGIDREDLVADAWVRLAQRMGWLALIVVLALAAAAASSRRMIVHPVQSLTTMAGRLRTGDLAARSGLAHSPDELGQLAHAFDDSTAALQDALAATRRGQEELAALNRDLERRVTERTAALEEANRELVQGANYDVGHGEALRLMNTLHDRPALLAAVLALLAERFAYPAGAVYAFDEWHGDYAFEAGYGVSARLARRFTAGEGLLGEAARRGEVVVVESPSTMEGFALEAGIVDLVPAAVVIAPVVYQESRLGLMVLLASRVPNDRDRTFIGRLCAQLAVALHNLRQYEDVRLLATQLRARGEEIGAKNAQLEEANRLKSEFLATMSHELRTPLNAIIGFSEILKDGMAGELAPRQLEFCEEIFGSGRHLLALINDVLDLSKIEAGRMDLELETVLLGEVLRNSLSVVKEQANAHRQALELELGDSPAELVADPRKLKQILYNLLSNAVKFTPDGGRVCVSARLCGTADVQAALADRPGRARGVAEGAFSRFVEIAVRDTGIGIAGTDLGKLFQPFTQVDSDLSRRYAGTGLGLAMVAKLIELHGGAVAVDSVPGEGSTFFVWLPVRETALPLETKAMERVVAAPPSGSRVLVVEDDPAAFGLIRSQLEDEGLEAVQAETGEIAEKLLAQTKFDLIILDILLPGVDGWELLARLKGNPARAATPVVIISVVADTRRGLSLGAADVLQKPVGREELLDALGRLGFVEDGGRPRRVLVVDDDPHAVEIVASHLEQARFAVSRAYSGAEAVEGAQREHPALIILDLLMPEMSGFEVVESLKSHSATATIPIMVLTAKELTVEDRAALNGHVERIVGKAHFNHGRFVGEVRRALQRHPEI</sequence>
<evidence type="ECO:0000256" key="1">
    <source>
        <dbReference type="ARBA" id="ARBA00000085"/>
    </source>
</evidence>
<dbReference type="SMART" id="SM00065">
    <property type="entry name" value="GAF"/>
    <property type="match status" value="1"/>
</dbReference>
<feature type="modified residue" description="4-aspartylphosphate" evidence="7">
    <location>
        <position position="1029"/>
    </location>
</feature>
<proteinExistence type="predicted"/>
<keyword evidence="6" id="KW-0418">Kinase</keyword>
<dbReference type="Pfam" id="PF00672">
    <property type="entry name" value="HAMP"/>
    <property type="match status" value="1"/>
</dbReference>
<dbReference type="InterPro" id="IPR003661">
    <property type="entry name" value="HisK_dim/P_dom"/>
</dbReference>
<dbReference type="InterPro" id="IPR003018">
    <property type="entry name" value="GAF"/>
</dbReference>
<evidence type="ECO:0000256" key="3">
    <source>
        <dbReference type="ARBA" id="ARBA00012438"/>
    </source>
</evidence>
<feature type="domain" description="Response regulatory" evidence="10">
    <location>
        <begin position="980"/>
        <end position="1097"/>
    </location>
</feature>
<dbReference type="InterPro" id="IPR003660">
    <property type="entry name" value="HAMP_dom"/>
</dbReference>
<dbReference type="Gene3D" id="3.30.565.10">
    <property type="entry name" value="Histidine kinase-like ATPase, C-terminal domain"/>
    <property type="match status" value="1"/>
</dbReference>
<dbReference type="InterPro" id="IPR036097">
    <property type="entry name" value="HisK_dim/P_sf"/>
</dbReference>
<dbReference type="PROSITE" id="PS50885">
    <property type="entry name" value="HAMP"/>
    <property type="match status" value="1"/>
</dbReference>
<dbReference type="Gene3D" id="6.10.340.10">
    <property type="match status" value="1"/>
</dbReference>
<dbReference type="SUPFAM" id="SSF158472">
    <property type="entry name" value="HAMP domain-like"/>
    <property type="match status" value="1"/>
</dbReference>
<evidence type="ECO:0000259" key="11">
    <source>
        <dbReference type="PROSITE" id="PS50885"/>
    </source>
</evidence>
<dbReference type="SMART" id="SM00387">
    <property type="entry name" value="HATPase_c"/>
    <property type="match status" value="1"/>
</dbReference>
<evidence type="ECO:0000313" key="13">
    <source>
        <dbReference type="Proteomes" id="UP000652074"/>
    </source>
</evidence>
<evidence type="ECO:0000259" key="10">
    <source>
        <dbReference type="PROSITE" id="PS50110"/>
    </source>
</evidence>
<comment type="subcellular location">
    <subcellularLocation>
        <location evidence="2">Membrane</location>
    </subcellularLocation>
</comment>
<dbReference type="SMART" id="SM00304">
    <property type="entry name" value="HAMP"/>
    <property type="match status" value="1"/>
</dbReference>
<accession>A0ABX1MPD2</accession>
<keyword evidence="8" id="KW-0812">Transmembrane</keyword>
<feature type="domain" description="Histidine kinase" evidence="9">
    <location>
        <begin position="592"/>
        <end position="835"/>
    </location>
</feature>
<dbReference type="PANTHER" id="PTHR43047:SF63">
    <property type="entry name" value="HISTIDINE KINASE"/>
    <property type="match status" value="1"/>
</dbReference>
<dbReference type="PRINTS" id="PR00344">
    <property type="entry name" value="BCTRLSENSOR"/>
</dbReference>
<dbReference type="CDD" id="cd00082">
    <property type="entry name" value="HisKA"/>
    <property type="match status" value="1"/>
</dbReference>
<dbReference type="Proteomes" id="UP000652074">
    <property type="component" value="Unassembled WGS sequence"/>
</dbReference>
<dbReference type="RefSeq" id="WP_169205625.1">
    <property type="nucleotide sequence ID" value="NZ_CP059560.1"/>
</dbReference>
<dbReference type="SUPFAM" id="SSF55781">
    <property type="entry name" value="GAF domain-like"/>
    <property type="match status" value="1"/>
</dbReference>
<feature type="modified residue" description="4-aspartylphosphate" evidence="7">
    <location>
        <position position="906"/>
    </location>
</feature>
<dbReference type="Gene3D" id="3.40.50.2300">
    <property type="match status" value="2"/>
</dbReference>
<name>A0ABX1MPD2_9RHOO</name>
<comment type="caution">
    <text evidence="12">The sequence shown here is derived from an EMBL/GenBank/DDBJ whole genome shotgun (WGS) entry which is preliminary data.</text>
</comment>
<dbReference type="CDD" id="cd12915">
    <property type="entry name" value="PDC2_DGC_like"/>
    <property type="match status" value="1"/>
</dbReference>
<dbReference type="EC" id="2.7.13.3" evidence="3"/>
<evidence type="ECO:0000313" key="12">
    <source>
        <dbReference type="EMBL" id="NMF88200.1"/>
    </source>
</evidence>
<keyword evidence="13" id="KW-1185">Reference proteome</keyword>
<keyword evidence="8" id="KW-1133">Transmembrane helix</keyword>
<dbReference type="Gene3D" id="3.30.450.40">
    <property type="match status" value="1"/>
</dbReference>
<dbReference type="PROSITE" id="PS50109">
    <property type="entry name" value="HIS_KIN"/>
    <property type="match status" value="1"/>
</dbReference>
<dbReference type="CDD" id="cd17574">
    <property type="entry name" value="REC_OmpR"/>
    <property type="match status" value="2"/>
</dbReference>
<dbReference type="Gene3D" id="3.30.450.20">
    <property type="entry name" value="PAS domain"/>
    <property type="match status" value="2"/>
</dbReference>
<evidence type="ECO:0000256" key="2">
    <source>
        <dbReference type="ARBA" id="ARBA00004370"/>
    </source>
</evidence>
<feature type="domain" description="Response regulatory" evidence="10">
    <location>
        <begin position="857"/>
        <end position="970"/>
    </location>
</feature>
<dbReference type="SUPFAM" id="SSF52172">
    <property type="entry name" value="CheY-like"/>
    <property type="match status" value="2"/>
</dbReference>
<evidence type="ECO:0000256" key="4">
    <source>
        <dbReference type="ARBA" id="ARBA00022553"/>
    </source>
</evidence>
<dbReference type="PANTHER" id="PTHR43047">
    <property type="entry name" value="TWO-COMPONENT HISTIDINE PROTEIN KINASE"/>
    <property type="match status" value="1"/>
</dbReference>
<dbReference type="InterPro" id="IPR003594">
    <property type="entry name" value="HATPase_dom"/>
</dbReference>
<dbReference type="InterPro" id="IPR005467">
    <property type="entry name" value="His_kinase_dom"/>
</dbReference>
<evidence type="ECO:0000259" key="9">
    <source>
        <dbReference type="PROSITE" id="PS50109"/>
    </source>
</evidence>
<organism evidence="12 13">
    <name type="scientific">Aromatoleum petrolei</name>
    <dbReference type="NCBI Taxonomy" id="76116"/>
    <lineage>
        <taxon>Bacteria</taxon>
        <taxon>Pseudomonadati</taxon>
        <taxon>Pseudomonadota</taxon>
        <taxon>Betaproteobacteria</taxon>
        <taxon>Rhodocyclales</taxon>
        <taxon>Rhodocyclaceae</taxon>
        <taxon>Aromatoleum</taxon>
    </lineage>
</organism>
<dbReference type="InterPro" id="IPR004358">
    <property type="entry name" value="Sig_transdc_His_kin-like_C"/>
</dbReference>
<evidence type="ECO:0000256" key="8">
    <source>
        <dbReference type="SAM" id="Phobius"/>
    </source>
</evidence>
<dbReference type="CDD" id="cd12914">
    <property type="entry name" value="PDC1_DGC_like"/>
    <property type="match status" value="1"/>
</dbReference>
<dbReference type="InterPro" id="IPR001789">
    <property type="entry name" value="Sig_transdc_resp-reg_receiver"/>
</dbReference>
<dbReference type="Pfam" id="PF13185">
    <property type="entry name" value="GAF_2"/>
    <property type="match status" value="1"/>
</dbReference>
<dbReference type="InterPro" id="IPR011006">
    <property type="entry name" value="CheY-like_superfamily"/>
</dbReference>
<dbReference type="Pfam" id="PF00072">
    <property type="entry name" value="Response_reg"/>
    <property type="match status" value="2"/>
</dbReference>
<dbReference type="CDD" id="cd06225">
    <property type="entry name" value="HAMP"/>
    <property type="match status" value="1"/>
</dbReference>
<dbReference type="CDD" id="cd16922">
    <property type="entry name" value="HATPase_EvgS-ArcB-TorS-like"/>
    <property type="match status" value="1"/>
</dbReference>
<dbReference type="EMBL" id="WTVR01000010">
    <property type="protein sequence ID" value="NMF88200.1"/>
    <property type="molecule type" value="Genomic_DNA"/>
</dbReference>
<dbReference type="Pfam" id="PF00512">
    <property type="entry name" value="HisKA"/>
    <property type="match status" value="1"/>
</dbReference>
<evidence type="ECO:0000256" key="7">
    <source>
        <dbReference type="PROSITE-ProRule" id="PRU00169"/>
    </source>
</evidence>
<comment type="catalytic activity">
    <reaction evidence="1">
        <text>ATP + protein L-histidine = ADP + protein N-phospho-L-histidine.</text>
        <dbReference type="EC" id="2.7.13.3"/>
    </reaction>
</comment>
<feature type="transmembrane region" description="Helical" evidence="8">
    <location>
        <begin position="289"/>
        <end position="309"/>
    </location>
</feature>